<sequence>MSKKPSMQFYPGDWMKDPELRSVSIAARGLWMDMLCLMFESRERGFLLINGKAPSEVQLARMVGCTGEDLNHCLDELKDAGVLSHNGTNVLFSRRMVRDAEISNKRAKCGKMGGNPNLLNQNASKTQA</sequence>
<dbReference type="EMBL" id="JXRA01000110">
    <property type="protein sequence ID" value="KIO75259.1"/>
    <property type="molecule type" value="Genomic_DNA"/>
</dbReference>
<dbReference type="RefSeq" id="WP_041885600.1">
    <property type="nucleotide sequence ID" value="NZ_JXRA01000110.1"/>
</dbReference>
<gene>
    <name evidence="1" type="ORF">TH53_21855</name>
</gene>
<accession>A0A0D0FS26</accession>
<dbReference type="Proteomes" id="UP000032049">
    <property type="component" value="Unassembled WGS sequence"/>
</dbReference>
<feature type="non-terminal residue" evidence="1">
    <location>
        <position position="128"/>
    </location>
</feature>
<evidence type="ECO:0000313" key="2">
    <source>
        <dbReference type="Proteomes" id="UP000032049"/>
    </source>
</evidence>
<protein>
    <submittedName>
        <fullName evidence="1">Uncharacterized protein</fullName>
    </submittedName>
</protein>
<name>A0A0D0FS26_9SPHI</name>
<organism evidence="1 2">
    <name type="scientific">Pedobacter lusitanus</name>
    <dbReference type="NCBI Taxonomy" id="1503925"/>
    <lineage>
        <taxon>Bacteria</taxon>
        <taxon>Pseudomonadati</taxon>
        <taxon>Bacteroidota</taxon>
        <taxon>Sphingobacteriia</taxon>
        <taxon>Sphingobacteriales</taxon>
        <taxon>Sphingobacteriaceae</taxon>
        <taxon>Pedobacter</taxon>
    </lineage>
</organism>
<dbReference type="AlphaFoldDB" id="A0A0D0FS26"/>
<reference evidence="1 2" key="1">
    <citation type="submission" date="2015-01" db="EMBL/GenBank/DDBJ databases">
        <title>Draft genome sequence of Pedobacter sp. NL19 isolated from sludge of an effluent treatment pond in an abandoned uranium mine.</title>
        <authorList>
            <person name="Santos T."/>
            <person name="Caetano T."/>
            <person name="Covas C."/>
            <person name="Cruz A."/>
            <person name="Mendo S."/>
        </authorList>
    </citation>
    <scope>NUCLEOTIDE SEQUENCE [LARGE SCALE GENOMIC DNA]</scope>
    <source>
        <strain evidence="1 2">NL19</strain>
    </source>
</reference>
<keyword evidence="2" id="KW-1185">Reference proteome</keyword>
<comment type="caution">
    <text evidence="1">The sequence shown here is derived from an EMBL/GenBank/DDBJ whole genome shotgun (WGS) entry which is preliminary data.</text>
</comment>
<evidence type="ECO:0000313" key="1">
    <source>
        <dbReference type="EMBL" id="KIO75259.1"/>
    </source>
</evidence>
<proteinExistence type="predicted"/>